<protein>
    <submittedName>
        <fullName evidence="2">TniQ protein</fullName>
    </submittedName>
</protein>
<dbReference type="EMBL" id="FMVM01000001">
    <property type="protein sequence ID" value="SCX81246.1"/>
    <property type="molecule type" value="Genomic_DNA"/>
</dbReference>
<name>A0A1G5ATQ8_9BACL</name>
<gene>
    <name evidence="2" type="ORF">SAMN05720606_101101</name>
</gene>
<dbReference type="Proteomes" id="UP000198538">
    <property type="component" value="Unassembled WGS sequence"/>
</dbReference>
<proteinExistence type="predicted"/>
<dbReference type="InterPro" id="IPR009492">
    <property type="entry name" value="TniQ"/>
</dbReference>
<dbReference type="Pfam" id="PF06527">
    <property type="entry name" value="TniQ"/>
    <property type="match status" value="1"/>
</dbReference>
<keyword evidence="3" id="KW-1185">Reference proteome</keyword>
<reference evidence="3" key="1">
    <citation type="submission" date="2016-10" db="EMBL/GenBank/DDBJ databases">
        <authorList>
            <person name="Varghese N."/>
            <person name="Submissions S."/>
        </authorList>
    </citation>
    <scope>NUCLEOTIDE SEQUENCE [LARGE SCALE GENOMIC DNA]</scope>
    <source>
        <strain evidence="3">BL9</strain>
    </source>
</reference>
<evidence type="ECO:0000313" key="2">
    <source>
        <dbReference type="EMBL" id="SCX81246.1"/>
    </source>
</evidence>
<dbReference type="STRING" id="582692.SAMN05720606_101101"/>
<dbReference type="RefSeq" id="WP_090914878.1">
    <property type="nucleotide sequence ID" value="NZ_FMVM01000001.1"/>
</dbReference>
<sequence>MNIVPRIKKDESLISYVLRFIYANGYTNIRGFAKDWDASVSDIRNNIFNRKVLGTITAWTGIPVSTLESHSHNKWGRVPKLINRNSVKYCPSCVKERGVYHQSLWNIEPVTICLEHNELLLDYCVRCKEKISMDHFIMDVCPHCEGVFSYAKGPVISDPLSLQAQEWIQSLIRSEIAESDQLPILKGITVKEYLTLANRLSHLLQGCHSVANHSYVLNAFKNTKKYRSNNESAYHLHTNVYHLLDAFPVNFKNTMERISDLSPKIRNIKIKACLQLQYDAGLKPVFKLLAPLLYIPSHCIHKPSNPRKVPDTLQKHSHEATKVACAANHYIILDQEVPAEGFIRRSEAANRLGVSDKVQLNEFINNKLLTLYQFKKSQYYINEREFELFLKNVRGTYQADSKGRTLHEFLMQFRSYKLKLVELVEMILQGKIKPTCPVKNGKLSDVVFSHEELLSCRTLLIHRRRDQKGYTKEQVERLLKVDYATLLGLERLGILQPKEELFYTSGKRRISYYDPECIERIQERYLTIDQTCSLYGISKTVIQKCFREGKLHDSFHGLTKKYIVDRHEIERCLENRDLC</sequence>
<dbReference type="AlphaFoldDB" id="A0A1G5ATQ8"/>
<organism evidence="2 3">
    <name type="scientific">Paenibacillus polysaccharolyticus</name>
    <dbReference type="NCBI Taxonomy" id="582692"/>
    <lineage>
        <taxon>Bacteria</taxon>
        <taxon>Bacillati</taxon>
        <taxon>Bacillota</taxon>
        <taxon>Bacilli</taxon>
        <taxon>Bacillales</taxon>
        <taxon>Paenibacillaceae</taxon>
        <taxon>Paenibacillus</taxon>
    </lineage>
</organism>
<accession>A0A1G5ATQ8</accession>
<feature type="domain" description="TniQ" evidence="1">
    <location>
        <begin position="3"/>
        <end position="120"/>
    </location>
</feature>
<evidence type="ECO:0000313" key="3">
    <source>
        <dbReference type="Proteomes" id="UP000198538"/>
    </source>
</evidence>
<evidence type="ECO:0000259" key="1">
    <source>
        <dbReference type="Pfam" id="PF06527"/>
    </source>
</evidence>